<sequence>MRPAHPFYMIRHGETDWNREQRFQGQMDIPVNPTGLAQAAAYADMLRAERDDWSGWYFVASPLSRTRTTMEVLREGLGMAPGDYALDDDLKEVTFGDWEGHTLEALRDEVPHLVAAREADKWNFVAPGGESYAIAVDRVRRFLERLQGPSLIVTHGGIIRGTRHLLEAIEGDAAARGRIPQDNIYRFDGNRGRWLR</sequence>
<dbReference type="InterPro" id="IPR050275">
    <property type="entry name" value="PGM_Phosphatase"/>
</dbReference>
<comment type="caution">
    <text evidence="3">The sequence shown here is derived from an EMBL/GenBank/DDBJ whole genome shotgun (WGS) entry which is preliminary data.</text>
</comment>
<dbReference type="OrthoDB" id="9781415at2"/>
<feature type="active site" description="Tele-phosphohistidine intermediate" evidence="1">
    <location>
        <position position="12"/>
    </location>
</feature>
<evidence type="ECO:0000313" key="4">
    <source>
        <dbReference type="Proteomes" id="UP000246132"/>
    </source>
</evidence>
<dbReference type="SMART" id="SM00855">
    <property type="entry name" value="PGAM"/>
    <property type="match status" value="1"/>
</dbReference>
<name>A0A3A8ABW8_9HYPH</name>
<evidence type="ECO:0000256" key="1">
    <source>
        <dbReference type="PIRSR" id="PIRSR613078-1"/>
    </source>
</evidence>
<proteinExistence type="predicted"/>
<dbReference type="SUPFAM" id="SSF53254">
    <property type="entry name" value="Phosphoglycerate mutase-like"/>
    <property type="match status" value="1"/>
</dbReference>
<dbReference type="EMBL" id="QFWV02000005">
    <property type="protein sequence ID" value="RKF06818.1"/>
    <property type="molecule type" value="Genomic_DNA"/>
</dbReference>
<evidence type="ECO:0000313" key="3">
    <source>
        <dbReference type="EMBL" id="RKF06818.1"/>
    </source>
</evidence>
<dbReference type="CDD" id="cd07067">
    <property type="entry name" value="HP_PGM_like"/>
    <property type="match status" value="1"/>
</dbReference>
<evidence type="ECO:0000256" key="2">
    <source>
        <dbReference type="PIRSR" id="PIRSR613078-2"/>
    </source>
</evidence>
<dbReference type="InterPro" id="IPR029033">
    <property type="entry name" value="His_PPase_superfam"/>
</dbReference>
<dbReference type="RefSeq" id="WP_109766629.1">
    <property type="nucleotide sequence ID" value="NZ_QFWV02000005.1"/>
</dbReference>
<accession>A0A3A8ABW8</accession>
<dbReference type="Proteomes" id="UP000246132">
    <property type="component" value="Unassembled WGS sequence"/>
</dbReference>
<keyword evidence="4" id="KW-1185">Reference proteome</keyword>
<dbReference type="InterPro" id="IPR001345">
    <property type="entry name" value="PG/BPGM_mutase_AS"/>
</dbReference>
<dbReference type="InterPro" id="IPR013078">
    <property type="entry name" value="His_Pase_superF_clade-1"/>
</dbReference>
<dbReference type="GO" id="GO:0005737">
    <property type="term" value="C:cytoplasm"/>
    <property type="evidence" value="ECO:0007669"/>
    <property type="project" value="TreeGrafter"/>
</dbReference>
<feature type="active site" description="Proton donor/acceptor" evidence="1">
    <location>
        <position position="92"/>
    </location>
</feature>
<organism evidence="3 4">
    <name type="scientific">Oceaniradius stylonematis</name>
    <dbReference type="NCBI Taxonomy" id="2184161"/>
    <lineage>
        <taxon>Bacteria</taxon>
        <taxon>Pseudomonadati</taxon>
        <taxon>Pseudomonadota</taxon>
        <taxon>Alphaproteobacteria</taxon>
        <taxon>Hyphomicrobiales</taxon>
        <taxon>Ahrensiaceae</taxon>
        <taxon>Oceaniradius</taxon>
    </lineage>
</organism>
<dbReference type="GO" id="GO:0016791">
    <property type="term" value="F:phosphatase activity"/>
    <property type="evidence" value="ECO:0007669"/>
    <property type="project" value="TreeGrafter"/>
</dbReference>
<feature type="binding site" evidence="2">
    <location>
        <begin position="11"/>
        <end position="18"/>
    </location>
    <ligand>
        <name>substrate</name>
    </ligand>
</feature>
<feature type="binding site" evidence="2">
    <location>
        <position position="65"/>
    </location>
    <ligand>
        <name>substrate</name>
    </ligand>
</feature>
<reference evidence="3 4" key="1">
    <citation type="journal article" date="2018" name="Int. J. Syst. Bacteriol.">
        <title>Oceaniradius stylonemae gen. nov., sp. nov., isolated from a red alga, Stylonema cornu-cervi.</title>
        <authorList>
            <person name="Jeong S."/>
        </authorList>
    </citation>
    <scope>NUCLEOTIDE SEQUENCE [LARGE SCALE GENOMIC DNA]</scope>
    <source>
        <strain evidence="3 4">StC1</strain>
    </source>
</reference>
<dbReference type="Gene3D" id="3.40.50.1240">
    <property type="entry name" value="Phosphoglycerate mutase-like"/>
    <property type="match status" value="1"/>
</dbReference>
<dbReference type="PANTHER" id="PTHR48100">
    <property type="entry name" value="BROAD-SPECIFICITY PHOSPHATASE YOR283W-RELATED"/>
    <property type="match status" value="1"/>
</dbReference>
<dbReference type="AlphaFoldDB" id="A0A3A8ABW8"/>
<dbReference type="Pfam" id="PF00300">
    <property type="entry name" value="His_Phos_1"/>
    <property type="match status" value="1"/>
</dbReference>
<protein>
    <submittedName>
        <fullName evidence="3">Histidine phosphatase family protein</fullName>
    </submittedName>
</protein>
<dbReference type="PANTHER" id="PTHR48100:SF59">
    <property type="entry name" value="ADENOSYLCOBALAMIN_ALPHA-RIBAZOLE PHOSPHATASE"/>
    <property type="match status" value="1"/>
</dbReference>
<gene>
    <name evidence="3" type="ORF">DEM25_009205</name>
</gene>
<dbReference type="PROSITE" id="PS00175">
    <property type="entry name" value="PG_MUTASE"/>
    <property type="match status" value="1"/>
</dbReference>